<feature type="region of interest" description="Disordered" evidence="1">
    <location>
        <begin position="171"/>
        <end position="235"/>
    </location>
</feature>
<name>A0AAP0CUF4_9ASTR</name>
<sequence>MMVALGPGKFYGSSLPRPRIYTDIKFNSERVDPPVSVVDPFMSWAQEAHWSMGGLSFNRHRLQGRIEGNVEKLRNQIEKSFNEKQSLSPNLQKKKFVSNSKSKSIDDSGKRNNRKKAADLDRSSRSPSPPPAPVANKRKRRYLDLVDEDDAGELARKWPVRKLSDEFDLVANGKKSPARRSGVVASEMETVASRTRGRNTVLKGKKRLRKVGEDNNGGASSSSSPRTSPRLVKSR</sequence>
<gene>
    <name evidence="2" type="ORF">SSX86_020247</name>
</gene>
<dbReference type="EMBL" id="JBCNJP010000020">
    <property type="protein sequence ID" value="KAK9059543.1"/>
    <property type="molecule type" value="Genomic_DNA"/>
</dbReference>
<evidence type="ECO:0000313" key="3">
    <source>
        <dbReference type="Proteomes" id="UP001408789"/>
    </source>
</evidence>
<dbReference type="Proteomes" id="UP001408789">
    <property type="component" value="Unassembled WGS sequence"/>
</dbReference>
<comment type="caution">
    <text evidence="2">The sequence shown here is derived from an EMBL/GenBank/DDBJ whole genome shotgun (WGS) entry which is preliminary data.</text>
</comment>
<organism evidence="2 3">
    <name type="scientific">Deinandra increscens subsp. villosa</name>
    <dbReference type="NCBI Taxonomy" id="3103831"/>
    <lineage>
        <taxon>Eukaryota</taxon>
        <taxon>Viridiplantae</taxon>
        <taxon>Streptophyta</taxon>
        <taxon>Embryophyta</taxon>
        <taxon>Tracheophyta</taxon>
        <taxon>Spermatophyta</taxon>
        <taxon>Magnoliopsida</taxon>
        <taxon>eudicotyledons</taxon>
        <taxon>Gunneridae</taxon>
        <taxon>Pentapetalae</taxon>
        <taxon>asterids</taxon>
        <taxon>campanulids</taxon>
        <taxon>Asterales</taxon>
        <taxon>Asteraceae</taxon>
        <taxon>Asteroideae</taxon>
        <taxon>Heliantheae alliance</taxon>
        <taxon>Madieae</taxon>
        <taxon>Madiinae</taxon>
        <taxon>Deinandra</taxon>
    </lineage>
</organism>
<feature type="compositionally biased region" description="Basic and acidic residues" evidence="1">
    <location>
        <begin position="103"/>
        <end position="124"/>
    </location>
</feature>
<evidence type="ECO:0000313" key="2">
    <source>
        <dbReference type="EMBL" id="KAK9059543.1"/>
    </source>
</evidence>
<accession>A0AAP0CUF4</accession>
<reference evidence="2 3" key="1">
    <citation type="submission" date="2024-04" db="EMBL/GenBank/DDBJ databases">
        <title>The reference genome of an endangered Asteraceae, Deinandra increscens subsp. villosa, native to the Central Coast of California.</title>
        <authorList>
            <person name="Guilliams M."/>
            <person name="Hasenstab-Lehman K."/>
            <person name="Meyer R."/>
            <person name="Mcevoy S."/>
        </authorList>
    </citation>
    <scope>NUCLEOTIDE SEQUENCE [LARGE SCALE GENOMIC DNA]</scope>
    <source>
        <tissue evidence="2">Leaf</tissue>
    </source>
</reference>
<feature type="region of interest" description="Disordered" evidence="1">
    <location>
        <begin position="83"/>
        <end position="143"/>
    </location>
</feature>
<keyword evidence="3" id="KW-1185">Reference proteome</keyword>
<protein>
    <submittedName>
        <fullName evidence="2">Uncharacterized protein</fullName>
    </submittedName>
</protein>
<dbReference type="PANTHER" id="PTHR35103:SF1">
    <property type="entry name" value="OS06G0115700 PROTEIN"/>
    <property type="match status" value="1"/>
</dbReference>
<feature type="compositionally biased region" description="Low complexity" evidence="1">
    <location>
        <begin position="220"/>
        <end position="235"/>
    </location>
</feature>
<proteinExistence type="predicted"/>
<evidence type="ECO:0000256" key="1">
    <source>
        <dbReference type="SAM" id="MobiDB-lite"/>
    </source>
</evidence>
<dbReference type="PANTHER" id="PTHR35103">
    <property type="entry name" value="OS06G0115700 PROTEIN"/>
    <property type="match status" value="1"/>
</dbReference>
<dbReference type="AlphaFoldDB" id="A0AAP0CUF4"/>